<proteinExistence type="predicted"/>
<name>A0AA37T2U5_9ALTE</name>
<dbReference type="Proteomes" id="UP001156601">
    <property type="component" value="Unassembled WGS sequence"/>
</dbReference>
<reference evidence="1" key="1">
    <citation type="journal article" date="2014" name="Int. J. Syst. Evol. Microbiol.">
        <title>Complete genome sequence of Corynebacterium casei LMG S-19264T (=DSM 44701T), isolated from a smear-ripened cheese.</title>
        <authorList>
            <consortium name="US DOE Joint Genome Institute (JGI-PGF)"/>
            <person name="Walter F."/>
            <person name="Albersmeier A."/>
            <person name="Kalinowski J."/>
            <person name="Ruckert C."/>
        </authorList>
    </citation>
    <scope>NUCLEOTIDE SEQUENCE</scope>
    <source>
        <strain evidence="1">NBRC 110023</strain>
    </source>
</reference>
<keyword evidence="2" id="KW-1185">Reference proteome</keyword>
<dbReference type="AlphaFoldDB" id="A0AA37T2U5"/>
<reference evidence="1" key="2">
    <citation type="submission" date="2023-01" db="EMBL/GenBank/DDBJ databases">
        <title>Draft genome sequence of Agaribacter marinus strain NBRC 110023.</title>
        <authorList>
            <person name="Sun Q."/>
            <person name="Mori K."/>
        </authorList>
    </citation>
    <scope>NUCLEOTIDE SEQUENCE</scope>
    <source>
        <strain evidence="1">NBRC 110023</strain>
    </source>
</reference>
<sequence>MDISQLRYYTEELKMGGFEIGGATDHVELVTGEKPETFETTVRRYVNKPSLIDHNLIVGNKLSTMIFMMKMLLIRVPDLDKWEVNHGHPLLKNPTLSHESDEWLFTAEKQELNLIKTQAT</sequence>
<comment type="caution">
    <text evidence="1">The sequence shown here is derived from an EMBL/GenBank/DDBJ whole genome shotgun (WGS) entry which is preliminary data.</text>
</comment>
<organism evidence="1 2">
    <name type="scientific">Agaribacter marinus</name>
    <dbReference type="NCBI Taxonomy" id="1431249"/>
    <lineage>
        <taxon>Bacteria</taxon>
        <taxon>Pseudomonadati</taxon>
        <taxon>Pseudomonadota</taxon>
        <taxon>Gammaproteobacteria</taxon>
        <taxon>Alteromonadales</taxon>
        <taxon>Alteromonadaceae</taxon>
        <taxon>Agaribacter</taxon>
    </lineage>
</organism>
<protein>
    <submittedName>
        <fullName evidence="1">Uncharacterized protein</fullName>
    </submittedName>
</protein>
<evidence type="ECO:0000313" key="2">
    <source>
        <dbReference type="Proteomes" id="UP001156601"/>
    </source>
</evidence>
<gene>
    <name evidence="1" type="ORF">GCM10007852_38970</name>
</gene>
<evidence type="ECO:0000313" key="1">
    <source>
        <dbReference type="EMBL" id="GLR72989.1"/>
    </source>
</evidence>
<dbReference type="RefSeq" id="WP_284219408.1">
    <property type="nucleotide sequence ID" value="NZ_BSOT01000019.1"/>
</dbReference>
<dbReference type="EMBL" id="BSOT01000019">
    <property type="protein sequence ID" value="GLR72989.1"/>
    <property type="molecule type" value="Genomic_DNA"/>
</dbReference>
<accession>A0AA37T2U5</accession>